<keyword evidence="2" id="KW-1185">Reference proteome</keyword>
<dbReference type="AlphaFoldDB" id="A0A0J1IJT3"/>
<accession>A0A0J1IJT3</accession>
<evidence type="ECO:0000313" key="2">
    <source>
        <dbReference type="Proteomes" id="UP000036045"/>
    </source>
</evidence>
<evidence type="ECO:0008006" key="3">
    <source>
        <dbReference type="Google" id="ProtNLM"/>
    </source>
</evidence>
<dbReference type="Proteomes" id="UP000036045">
    <property type="component" value="Unassembled WGS sequence"/>
</dbReference>
<dbReference type="Gene3D" id="2.40.30.200">
    <property type="match status" value="1"/>
</dbReference>
<sequence length="217" mass="24861">MYLVEDRPPVPTAQQDTEQLVMRGRNGSLTKKYAYLDIPYPLNFAIYDNVSFKPAFRKAKQVLFSAKKLAFEDEPEIFYKIKSVQIDIAENDVEEFGQFTVNFTLDPFAYEETETITITQQTSLSNAGYDSEPYIKCYISGTGKIYIGEQVITIKDVNGTIEIDSTMMNAYRNENGLITNLNNKMIGDFPVLVEGINRISFDGDITKLEINPRWRWV</sequence>
<comment type="caution">
    <text evidence="1">The sequence shown here is derived from an EMBL/GenBank/DDBJ whole genome shotgun (WGS) entry which is preliminary data.</text>
</comment>
<gene>
    <name evidence="1" type="ORF">ABW02_12710</name>
</gene>
<protein>
    <recommendedName>
        <fullName evidence="3">Phage tail protein</fullName>
    </recommendedName>
</protein>
<organism evidence="1 2">
    <name type="scientific">Niallia circulans</name>
    <name type="common">Bacillus circulans</name>
    <dbReference type="NCBI Taxonomy" id="1397"/>
    <lineage>
        <taxon>Bacteria</taxon>
        <taxon>Bacillati</taxon>
        <taxon>Bacillota</taxon>
        <taxon>Bacilli</taxon>
        <taxon>Bacillales</taxon>
        <taxon>Bacillaceae</taxon>
        <taxon>Niallia</taxon>
    </lineage>
</organism>
<dbReference type="InterPro" id="IPR006520">
    <property type="entry name" value="Dit_BPSPP_N"/>
</dbReference>
<dbReference type="NCBIfam" id="TIGR01633">
    <property type="entry name" value="phi3626_gp14_N"/>
    <property type="match status" value="1"/>
</dbReference>
<dbReference type="EMBL" id="LDPH01000010">
    <property type="protein sequence ID" value="KLV26234.1"/>
    <property type="molecule type" value="Genomic_DNA"/>
</dbReference>
<name>A0A0J1IJT3_NIACI</name>
<reference evidence="1 2" key="1">
    <citation type="submission" date="2015-05" db="EMBL/GenBank/DDBJ databases">
        <title>Whole genome sequence and identification of bacterial endophytes from Costus igneus.</title>
        <authorList>
            <person name="Lee Y.P."/>
            <person name="Gan H.M."/>
            <person name="Eng W."/>
            <person name="Wheatley M.S."/>
            <person name="Caraballo A."/>
            <person name="Polter S."/>
            <person name="Savka M.A."/>
            <person name="Hudson A.O."/>
        </authorList>
    </citation>
    <scope>NUCLEOTIDE SEQUENCE [LARGE SCALE GENOMIC DNA]</scope>
    <source>
        <strain evidence="1 2">RIT379</strain>
    </source>
</reference>
<proteinExistence type="predicted"/>
<dbReference type="PATRIC" id="fig|1397.4.peg.650"/>
<evidence type="ECO:0000313" key="1">
    <source>
        <dbReference type="EMBL" id="KLV26234.1"/>
    </source>
</evidence>